<evidence type="ECO:0000313" key="3">
    <source>
        <dbReference type="EMBL" id="RVW00191.1"/>
    </source>
</evidence>
<proteinExistence type="predicted"/>
<feature type="chain" id="PRO_5018983141" description="SMP-30/Gluconolactonase/LRE-like region domain-containing protein" evidence="1">
    <location>
        <begin position="31"/>
        <end position="306"/>
    </location>
</feature>
<name>A0A438ANS0_9NOCA</name>
<dbReference type="InterPro" id="IPR011042">
    <property type="entry name" value="6-blade_b-propeller_TolB-like"/>
</dbReference>
<evidence type="ECO:0000313" key="4">
    <source>
        <dbReference type="Proteomes" id="UP000283479"/>
    </source>
</evidence>
<reference evidence="3 4" key="1">
    <citation type="submission" date="2018-11" db="EMBL/GenBank/DDBJ databases">
        <title>Rhodococcus spongicola sp. nov. and Rhodococcus xishaensis sp. nov. from marine sponges.</title>
        <authorList>
            <person name="Li L."/>
            <person name="Lin H.W."/>
        </authorList>
    </citation>
    <scope>NUCLEOTIDE SEQUENCE [LARGE SCALE GENOMIC DNA]</scope>
    <source>
        <strain evidence="3 4">LHW51113</strain>
    </source>
</reference>
<protein>
    <recommendedName>
        <fullName evidence="2">SMP-30/Gluconolactonase/LRE-like region domain-containing protein</fullName>
    </recommendedName>
</protein>
<dbReference type="Pfam" id="PF08450">
    <property type="entry name" value="SGL"/>
    <property type="match status" value="1"/>
</dbReference>
<dbReference type="Proteomes" id="UP000283479">
    <property type="component" value="Unassembled WGS sequence"/>
</dbReference>
<dbReference type="OrthoDB" id="9768084at2"/>
<comment type="caution">
    <text evidence="3">The sequence shown here is derived from an EMBL/GenBank/DDBJ whole genome shotgun (WGS) entry which is preliminary data.</text>
</comment>
<sequence length="306" mass="32425">MKTLSNRTRTLLVAIAIAVGTTTAATPAQATSSLAPAECGDWQVETVAQGLEQLENLEPDGEGGFYLSGDTKVYHVDAAGQVRTVLDGMFAPGGLQLDGSSLYFLTRQDGMLHQLDTTTGKSEELGSFPGNGLLRLPDGDLLTTWVGTEGFSSKGISRYFPESGDFTENWATVPRSEGLALSPDHRAVYTDDLFTGQIVRVPLDSPNEWTVVGRLPGFLPGPDDLTMSQEGMLYVTAHIEGAVYRVDPNTGATCIVASGLSGGWTGPSSVRIGPNGDDWALYVTAFDGTLRRLVPPADVDLAPVEG</sequence>
<gene>
    <name evidence="3" type="ORF">EGT50_16320</name>
</gene>
<dbReference type="Gene3D" id="2.120.10.30">
    <property type="entry name" value="TolB, C-terminal domain"/>
    <property type="match status" value="1"/>
</dbReference>
<keyword evidence="4" id="KW-1185">Reference proteome</keyword>
<feature type="domain" description="SMP-30/Gluconolactonase/LRE-like region" evidence="2">
    <location>
        <begin position="133"/>
        <end position="252"/>
    </location>
</feature>
<organism evidence="3 4">
    <name type="scientific">Rhodococcus xishaensis</name>
    <dbReference type="NCBI Taxonomy" id="2487364"/>
    <lineage>
        <taxon>Bacteria</taxon>
        <taxon>Bacillati</taxon>
        <taxon>Actinomycetota</taxon>
        <taxon>Actinomycetes</taxon>
        <taxon>Mycobacteriales</taxon>
        <taxon>Nocardiaceae</taxon>
        <taxon>Rhodococcus</taxon>
    </lineage>
</organism>
<dbReference type="RefSeq" id="WP_127955685.1">
    <property type="nucleotide sequence ID" value="NZ_RKLO01000007.1"/>
</dbReference>
<dbReference type="EMBL" id="RKLO01000007">
    <property type="protein sequence ID" value="RVW00191.1"/>
    <property type="molecule type" value="Genomic_DNA"/>
</dbReference>
<keyword evidence="1" id="KW-0732">Signal</keyword>
<accession>A0A438ANS0</accession>
<dbReference type="InterPro" id="IPR013658">
    <property type="entry name" value="SGL"/>
</dbReference>
<evidence type="ECO:0000259" key="2">
    <source>
        <dbReference type="Pfam" id="PF08450"/>
    </source>
</evidence>
<dbReference type="AlphaFoldDB" id="A0A438ANS0"/>
<evidence type="ECO:0000256" key="1">
    <source>
        <dbReference type="SAM" id="SignalP"/>
    </source>
</evidence>
<feature type="signal peptide" evidence="1">
    <location>
        <begin position="1"/>
        <end position="30"/>
    </location>
</feature>
<dbReference type="SUPFAM" id="SSF63829">
    <property type="entry name" value="Calcium-dependent phosphotriesterase"/>
    <property type="match status" value="1"/>
</dbReference>